<dbReference type="GO" id="GO:0005634">
    <property type="term" value="C:nucleus"/>
    <property type="evidence" value="ECO:0007669"/>
    <property type="project" value="UniProtKB-SubCell"/>
</dbReference>
<dbReference type="PANTHER" id="PTHR46058">
    <property type="entry name" value="PROTEIN BREVIS RADIX-LIKE 1"/>
    <property type="match status" value="1"/>
</dbReference>
<evidence type="ECO:0000259" key="5">
    <source>
        <dbReference type="PROSITE" id="PS51514"/>
    </source>
</evidence>
<evidence type="ECO:0000313" key="7">
    <source>
        <dbReference type="RefSeq" id="XP_039141313.1"/>
    </source>
</evidence>
<dbReference type="Pfam" id="PF08381">
    <property type="entry name" value="BRX"/>
    <property type="match status" value="2"/>
</dbReference>
<dbReference type="InterPro" id="IPR044532">
    <property type="entry name" value="BRX-like"/>
</dbReference>
<organism evidence="6 7">
    <name type="scientific">Dioscorea cayennensis subsp. rotundata</name>
    <name type="common">White Guinea yam</name>
    <name type="synonym">Dioscorea rotundata</name>
    <dbReference type="NCBI Taxonomy" id="55577"/>
    <lineage>
        <taxon>Eukaryota</taxon>
        <taxon>Viridiplantae</taxon>
        <taxon>Streptophyta</taxon>
        <taxon>Embryophyta</taxon>
        <taxon>Tracheophyta</taxon>
        <taxon>Spermatophyta</taxon>
        <taxon>Magnoliopsida</taxon>
        <taxon>Liliopsida</taxon>
        <taxon>Dioscoreales</taxon>
        <taxon>Dioscoreaceae</taxon>
        <taxon>Dioscorea</taxon>
    </lineage>
</organism>
<feature type="region of interest" description="Disordered" evidence="4">
    <location>
        <begin position="127"/>
        <end position="162"/>
    </location>
</feature>
<comment type="similarity">
    <text evidence="2">Belongs to the BRX family.</text>
</comment>
<dbReference type="GeneID" id="120278647"/>
<feature type="domain" description="BRX" evidence="5">
    <location>
        <begin position="33"/>
        <end position="88"/>
    </location>
</feature>
<feature type="region of interest" description="Disordered" evidence="4">
    <location>
        <begin position="1"/>
        <end position="20"/>
    </location>
</feature>
<dbReference type="InterPro" id="IPR013591">
    <property type="entry name" value="Brevis_radix_dom"/>
</dbReference>
<evidence type="ECO:0000256" key="1">
    <source>
        <dbReference type="ARBA" id="ARBA00004123"/>
    </source>
</evidence>
<proteinExistence type="inferred from homology"/>
<comment type="subcellular location">
    <subcellularLocation>
        <location evidence="1">Nucleus</location>
    </subcellularLocation>
</comment>
<dbReference type="AlphaFoldDB" id="A0AB40CQG5"/>
<dbReference type="PROSITE" id="PS51514">
    <property type="entry name" value="BRX"/>
    <property type="match status" value="2"/>
</dbReference>
<keyword evidence="3" id="KW-0539">Nucleus</keyword>
<reference evidence="7" key="1">
    <citation type="submission" date="2025-08" db="UniProtKB">
        <authorList>
            <consortium name="RefSeq"/>
        </authorList>
    </citation>
    <scope>IDENTIFICATION</scope>
</reference>
<feature type="compositionally biased region" description="Basic and acidic residues" evidence="4">
    <location>
        <begin position="147"/>
        <end position="162"/>
    </location>
</feature>
<dbReference type="Proteomes" id="UP001515500">
    <property type="component" value="Chromosome 16"/>
</dbReference>
<evidence type="ECO:0000256" key="2">
    <source>
        <dbReference type="ARBA" id="ARBA00009057"/>
    </source>
</evidence>
<evidence type="ECO:0000313" key="6">
    <source>
        <dbReference type="Proteomes" id="UP001515500"/>
    </source>
</evidence>
<protein>
    <submittedName>
        <fullName evidence="7">Protein Brevis radix-like 1</fullName>
    </submittedName>
</protein>
<evidence type="ECO:0000256" key="3">
    <source>
        <dbReference type="ARBA" id="ARBA00023242"/>
    </source>
</evidence>
<feature type="domain" description="BRX" evidence="5">
    <location>
        <begin position="170"/>
        <end position="225"/>
    </location>
</feature>
<keyword evidence="6" id="KW-1185">Reference proteome</keyword>
<gene>
    <name evidence="7" type="primary">LOC120278647</name>
</gene>
<dbReference type="RefSeq" id="XP_039141313.1">
    <property type="nucleotide sequence ID" value="XM_039285379.1"/>
</dbReference>
<name>A0AB40CQG5_DIOCR</name>
<dbReference type="PANTHER" id="PTHR46058:SF2">
    <property type="entry name" value="PROTEIN BREVIS RADIX-LIKE 3"/>
    <property type="match status" value="1"/>
</dbReference>
<accession>A0AB40CQG5</accession>
<evidence type="ECO:0000256" key="4">
    <source>
        <dbReference type="SAM" id="MobiDB-lite"/>
    </source>
</evidence>
<sequence length="225" mass="26253">MSMKAMKVQHNNKEEKSKSSSEVVEVLEAKREEEWIAEAEPGVYITLVALPNGANLLKKIRFREEMFDAWEAQKWWRDNCDKIMALHSVISHQESLYMLEKDQTQIFCILPAFCICKSPIDSTASQESQECEEEQESITSCNSNNSKHQENEEGESSRKCSNEGMERKVMEWVVEDEPGVFVTIRSLPDGSKELRRVELSRERFGEVKARVWWEENKARLHRQYS</sequence>